<dbReference type="AlphaFoldDB" id="A0A3M7R5D3"/>
<feature type="transmembrane region" description="Helical" evidence="1">
    <location>
        <begin position="14"/>
        <end position="35"/>
    </location>
</feature>
<organism evidence="2 3">
    <name type="scientific">Brachionus plicatilis</name>
    <name type="common">Marine rotifer</name>
    <name type="synonym">Brachionus muelleri</name>
    <dbReference type="NCBI Taxonomy" id="10195"/>
    <lineage>
        <taxon>Eukaryota</taxon>
        <taxon>Metazoa</taxon>
        <taxon>Spiralia</taxon>
        <taxon>Gnathifera</taxon>
        <taxon>Rotifera</taxon>
        <taxon>Eurotatoria</taxon>
        <taxon>Monogononta</taxon>
        <taxon>Pseudotrocha</taxon>
        <taxon>Ploima</taxon>
        <taxon>Brachionidae</taxon>
        <taxon>Brachionus</taxon>
    </lineage>
</organism>
<evidence type="ECO:0000313" key="3">
    <source>
        <dbReference type="Proteomes" id="UP000276133"/>
    </source>
</evidence>
<dbReference type="EMBL" id="REGN01004204">
    <property type="protein sequence ID" value="RNA18611.1"/>
    <property type="molecule type" value="Genomic_DNA"/>
</dbReference>
<evidence type="ECO:0000313" key="2">
    <source>
        <dbReference type="EMBL" id="RNA18611.1"/>
    </source>
</evidence>
<comment type="caution">
    <text evidence="2">The sequence shown here is derived from an EMBL/GenBank/DDBJ whole genome shotgun (WGS) entry which is preliminary data.</text>
</comment>
<sequence length="171" mass="20018">MTELGNRQSGFSGAYNFVQIRILVVYSIRVTFFWLMRLLSQTHSQVEAVDGLPQMSRRDRHISNSEQKLSSSHTFKLFKNLKKKWKSSFSLRDNQCQELEGSHSNVAVNKKLGKKTFSLCKLYKHKSGLAKHVSISKLFKKRINKVKIKFFRRLSNCIITKLMHSTFFDKR</sequence>
<keyword evidence="3" id="KW-1185">Reference proteome</keyword>
<keyword evidence="1" id="KW-1133">Transmembrane helix</keyword>
<keyword evidence="1" id="KW-0472">Membrane</keyword>
<dbReference type="Proteomes" id="UP000276133">
    <property type="component" value="Unassembled WGS sequence"/>
</dbReference>
<name>A0A3M7R5D3_BRAPC</name>
<gene>
    <name evidence="2" type="ORF">BpHYR1_013301</name>
</gene>
<evidence type="ECO:0000256" key="1">
    <source>
        <dbReference type="SAM" id="Phobius"/>
    </source>
</evidence>
<proteinExistence type="predicted"/>
<protein>
    <submittedName>
        <fullName evidence="2">Uncharacterized protein</fullName>
    </submittedName>
</protein>
<reference evidence="2 3" key="1">
    <citation type="journal article" date="2018" name="Sci. Rep.">
        <title>Genomic signatures of local adaptation to the degree of environmental predictability in rotifers.</title>
        <authorList>
            <person name="Franch-Gras L."/>
            <person name="Hahn C."/>
            <person name="Garcia-Roger E.M."/>
            <person name="Carmona M.J."/>
            <person name="Serra M."/>
            <person name="Gomez A."/>
        </authorList>
    </citation>
    <scope>NUCLEOTIDE SEQUENCE [LARGE SCALE GENOMIC DNA]</scope>
    <source>
        <strain evidence="2">HYR1</strain>
    </source>
</reference>
<keyword evidence="1" id="KW-0812">Transmembrane</keyword>
<accession>A0A3M7R5D3</accession>